<sequence>MTRAYYTYRIYLINYYTVGVEKKEPGKLDNRISGPFRYQDKITPEVKELIEEVRKNGLKDANKSRLLGEALFDTLFDDRLCHDFIGFYNEVVRTKQQLLRVELDIDEQNIPEVAAFPWEFMCLPQRTNSGTIWLATAPGLVFSRLPSHPISAPPIQLGANEKMRIALVVSAPTDLNPVAYEKVQAAIETLAQEQPEQVELLPVVNPASRSAIDKVLRKKPHIFHFIGHGRFENENGEIALVDQLGEARWISANEFSDLFNRHRPGIIVLQACQGAMESTSKVSVGLASKVVQQLIPVVVAMQYPVSNSTASRFACHFYKQLAQGKSADIAVQEGRREISLDESTGYRKRDFATPVIFMQVQDAQLFPHPIESVFQPQNQPLVQDKPSHKQLHVNDARQSKGVKRALLIGVSEYGKGLEPLPGATKDLEEIKRILGSPQLGNFVDVKALSNPNRQEMEEAIEELFATSTKDDLVLLFFSGHGVKDSSNQLYLANRITRKNSQGELVRTTAVSAKAIHDIMKGSRSKRQVVILDCCFSAAFRKGLLVKDDGSVDLQNQLGGEGRAILASSTEYSFSQLDKQLSIYTQYLVEGIETGDADLNRDRVISLDELHKYIENKIKETLPDMKPKIYTDQEGSKIHIARAPRDDRPVLDTPLVTPEGINTSSKADNFLILTIPKKMLSKRVLVIAVLASVLTMLVAAVPLDCWYTNKIRKDKGKTWALNRVKNHSFRSRCEKLGFNFDGE</sequence>
<dbReference type="RefSeq" id="WP_070392841.1">
    <property type="nucleotide sequence ID" value="NZ_CP017599.1"/>
</dbReference>
<accession>A0A1D8TRW6</accession>
<evidence type="ECO:0000256" key="1">
    <source>
        <dbReference type="SAM" id="Phobius"/>
    </source>
</evidence>
<dbReference type="AlphaFoldDB" id="A0A1D8TRW6"/>
<organism evidence="4 5">
    <name type="scientific">Moorena producens PAL-8-15-08-1</name>
    <dbReference type="NCBI Taxonomy" id="1458985"/>
    <lineage>
        <taxon>Bacteria</taxon>
        <taxon>Bacillati</taxon>
        <taxon>Cyanobacteriota</taxon>
        <taxon>Cyanophyceae</taxon>
        <taxon>Coleofasciculales</taxon>
        <taxon>Coleofasciculaceae</taxon>
        <taxon>Moorena</taxon>
    </lineage>
</organism>
<dbReference type="InterPro" id="IPR011600">
    <property type="entry name" value="Pept_C14_caspase"/>
</dbReference>
<name>A0A1D8TRW6_9CYAN</name>
<keyword evidence="1" id="KW-0472">Membrane</keyword>
<dbReference type="OrthoDB" id="473693at2"/>
<dbReference type="InterPro" id="IPR052039">
    <property type="entry name" value="Caspase-related_regulators"/>
</dbReference>
<dbReference type="Gene3D" id="3.40.50.1460">
    <property type="match status" value="1"/>
</dbReference>
<evidence type="ECO:0000313" key="5">
    <source>
        <dbReference type="Proteomes" id="UP000177870"/>
    </source>
</evidence>
<dbReference type="EMBL" id="CP017599">
    <property type="protein sequence ID" value="AOX00379.1"/>
    <property type="molecule type" value="Genomic_DNA"/>
</dbReference>
<dbReference type="InterPro" id="IPR029030">
    <property type="entry name" value="Caspase-like_dom_sf"/>
</dbReference>
<reference evidence="5" key="1">
    <citation type="submission" date="2016-10" db="EMBL/GenBank/DDBJ databases">
        <title>Comparative genomics uncovers the prolific and rare metabolic potential of the cyanobacterial genus Moorea.</title>
        <authorList>
            <person name="Leao T."/>
            <person name="Castelao G."/>
            <person name="Korobeynikov A."/>
            <person name="Monroe E.A."/>
            <person name="Podell S."/>
            <person name="Glukhov E."/>
            <person name="Allen E."/>
            <person name="Gerwick W.H."/>
            <person name="Gerwick L."/>
        </authorList>
    </citation>
    <scope>NUCLEOTIDE SEQUENCE [LARGE SCALE GENOMIC DNA]</scope>
    <source>
        <strain evidence="5">PAL-8-15-08-1</strain>
    </source>
</reference>
<feature type="domain" description="Peptidase C14 caspase" evidence="2">
    <location>
        <begin position="403"/>
        <end position="618"/>
    </location>
</feature>
<dbReference type="PANTHER" id="PTHR22576:SF37">
    <property type="entry name" value="MUCOSA-ASSOCIATED LYMPHOID TISSUE LYMPHOMA TRANSLOCATION PROTEIN 1"/>
    <property type="match status" value="1"/>
</dbReference>
<dbReference type="PANTHER" id="PTHR22576">
    <property type="entry name" value="MUCOSA ASSOCIATED LYMPHOID TISSUE LYMPHOMA TRANSLOCATION PROTEIN 1/PARACASPASE"/>
    <property type="match status" value="1"/>
</dbReference>
<dbReference type="PROSITE" id="PS00018">
    <property type="entry name" value="EF_HAND_1"/>
    <property type="match status" value="1"/>
</dbReference>
<dbReference type="STRING" id="1458985.BJP34_13780"/>
<dbReference type="NCBIfam" id="NF047832">
    <property type="entry name" value="caspase_w_EACC1"/>
    <property type="match status" value="1"/>
</dbReference>
<feature type="domain" description="CHAT" evidence="3">
    <location>
        <begin position="67"/>
        <end position="343"/>
    </location>
</feature>
<dbReference type="SUPFAM" id="SSF52129">
    <property type="entry name" value="Caspase-like"/>
    <property type="match status" value="1"/>
</dbReference>
<dbReference type="KEGG" id="mpro:BJP34_13780"/>
<dbReference type="Proteomes" id="UP000177870">
    <property type="component" value="Chromosome"/>
</dbReference>
<dbReference type="GO" id="GO:0004197">
    <property type="term" value="F:cysteine-type endopeptidase activity"/>
    <property type="evidence" value="ECO:0007669"/>
    <property type="project" value="InterPro"/>
</dbReference>
<dbReference type="InterPro" id="IPR018247">
    <property type="entry name" value="EF_Hand_1_Ca_BS"/>
</dbReference>
<keyword evidence="1" id="KW-1133">Transmembrane helix</keyword>
<keyword evidence="1" id="KW-0812">Transmembrane</keyword>
<evidence type="ECO:0000259" key="3">
    <source>
        <dbReference type="Pfam" id="PF12770"/>
    </source>
</evidence>
<dbReference type="Pfam" id="PF12770">
    <property type="entry name" value="CHAT"/>
    <property type="match status" value="1"/>
</dbReference>
<protein>
    <submittedName>
        <fullName evidence="4">Uncharacterized protein</fullName>
    </submittedName>
</protein>
<evidence type="ECO:0000259" key="2">
    <source>
        <dbReference type="Pfam" id="PF00656"/>
    </source>
</evidence>
<gene>
    <name evidence="4" type="ORF">BJP34_13780</name>
</gene>
<evidence type="ECO:0000313" key="4">
    <source>
        <dbReference type="EMBL" id="AOX00379.1"/>
    </source>
</evidence>
<proteinExistence type="predicted"/>
<dbReference type="Pfam" id="PF00656">
    <property type="entry name" value="Peptidase_C14"/>
    <property type="match status" value="1"/>
</dbReference>
<dbReference type="GO" id="GO:0006508">
    <property type="term" value="P:proteolysis"/>
    <property type="evidence" value="ECO:0007669"/>
    <property type="project" value="InterPro"/>
</dbReference>
<dbReference type="InterPro" id="IPR024983">
    <property type="entry name" value="CHAT_dom"/>
</dbReference>
<feature type="transmembrane region" description="Helical" evidence="1">
    <location>
        <begin position="683"/>
        <end position="706"/>
    </location>
</feature>